<evidence type="ECO:0000313" key="1">
    <source>
        <dbReference type="EMBL" id="KKN59886.1"/>
    </source>
</evidence>
<proteinExistence type="predicted"/>
<evidence type="ECO:0008006" key="2">
    <source>
        <dbReference type="Google" id="ProtNLM"/>
    </source>
</evidence>
<dbReference type="EMBL" id="LAZR01000712">
    <property type="protein sequence ID" value="KKN59886.1"/>
    <property type="molecule type" value="Genomic_DNA"/>
</dbReference>
<dbReference type="AlphaFoldDB" id="A0A0F9UF81"/>
<organism evidence="1">
    <name type="scientific">marine sediment metagenome</name>
    <dbReference type="NCBI Taxonomy" id="412755"/>
    <lineage>
        <taxon>unclassified sequences</taxon>
        <taxon>metagenomes</taxon>
        <taxon>ecological metagenomes</taxon>
    </lineage>
</organism>
<accession>A0A0F9UF81</accession>
<dbReference type="SUPFAM" id="SSF48452">
    <property type="entry name" value="TPR-like"/>
    <property type="match status" value="1"/>
</dbReference>
<name>A0A0F9UF81_9ZZZZ</name>
<comment type="caution">
    <text evidence="1">The sequence shown here is derived from an EMBL/GenBank/DDBJ whole genome shotgun (WGS) entry which is preliminary data.</text>
</comment>
<dbReference type="InterPro" id="IPR011990">
    <property type="entry name" value="TPR-like_helical_dom_sf"/>
</dbReference>
<sequence>MISLDKKAPHRTRQTLRSASSLSALRRGGAFWIGLGLLGLLSSATVVAAPSPIQSDFDDDTVLVTLPASAPANDRVPSSPEAMAREVKRLISEARRSGDPRFLGYAERLFKQQAGQDLTDSLRVLRGTLAQSLHQFDAARQDFKTVLSRSDVPTQRAQALLTLANIEIVQGNYNEAQAFCEQLTAERPGLIAASCHAQVAARTGAAESAYNKLAAVTRFGNGANNQGYLWAQGTLGDIAAQLGYASAAGHWQQVLSQDPDDLYIRAQLADWYVQNDNPEQALVLTEGYEAVDNLAVIRAIAMRRVNDPGEQALASRLRERFEEAIWRGSMLHQRDLARFELDIDQRPEDAAAHAISNWATQREPLDTRLALRAAIAAQDSAALSQLRAWLKQHNQADARYPEES</sequence>
<dbReference type="Gene3D" id="1.25.40.10">
    <property type="entry name" value="Tetratricopeptide repeat domain"/>
    <property type="match status" value="1"/>
</dbReference>
<protein>
    <recommendedName>
        <fullName evidence="2">Tetratricopeptide repeat-like domain-containing protein</fullName>
    </recommendedName>
</protein>
<reference evidence="1" key="1">
    <citation type="journal article" date="2015" name="Nature">
        <title>Complex archaea that bridge the gap between prokaryotes and eukaryotes.</title>
        <authorList>
            <person name="Spang A."/>
            <person name="Saw J.H."/>
            <person name="Jorgensen S.L."/>
            <person name="Zaremba-Niedzwiedzka K."/>
            <person name="Martijn J."/>
            <person name="Lind A.E."/>
            <person name="van Eijk R."/>
            <person name="Schleper C."/>
            <person name="Guy L."/>
            <person name="Ettema T.J."/>
        </authorList>
    </citation>
    <scope>NUCLEOTIDE SEQUENCE</scope>
</reference>
<gene>
    <name evidence="1" type="ORF">LCGC14_0537630</name>
</gene>